<dbReference type="InterPro" id="IPR016438">
    <property type="entry name" value="SKI2-like"/>
</dbReference>
<dbReference type="EMBL" id="CP033152">
    <property type="protein sequence ID" value="AYO43803.1"/>
    <property type="molecule type" value="Genomic_DNA"/>
</dbReference>
<dbReference type="Pfam" id="PF08148">
    <property type="entry name" value="DSHCT"/>
    <property type="match status" value="1"/>
</dbReference>
<organism evidence="12 13">
    <name type="scientific">Malassezia restricta (strain ATCC 96810 / NBRC 103918 / CBS 7877)</name>
    <name type="common">Seborrheic dermatitis infection agent</name>
    <dbReference type="NCBI Taxonomy" id="425264"/>
    <lineage>
        <taxon>Eukaryota</taxon>
        <taxon>Fungi</taxon>
        <taxon>Dikarya</taxon>
        <taxon>Basidiomycota</taxon>
        <taxon>Ustilaginomycotina</taxon>
        <taxon>Malasseziomycetes</taxon>
        <taxon>Malasseziales</taxon>
        <taxon>Malasseziaceae</taxon>
        <taxon>Malassezia</taxon>
    </lineage>
</organism>
<dbReference type="PIRSF" id="PIRSF005198">
    <property type="entry name" value="Antiviral_helicase_SKI2"/>
    <property type="match status" value="1"/>
</dbReference>
<dbReference type="SMART" id="SM00490">
    <property type="entry name" value="HELICc"/>
    <property type="match status" value="1"/>
</dbReference>
<comment type="subcellular location">
    <subcellularLocation>
        <location evidence="1">Cytoplasm</location>
    </subcellularLocation>
</comment>
<dbReference type="InterPro" id="IPR012961">
    <property type="entry name" value="Ski2/MTR4_C"/>
</dbReference>
<dbReference type="GO" id="GO:0055087">
    <property type="term" value="C:Ski complex"/>
    <property type="evidence" value="ECO:0007669"/>
    <property type="project" value="TreeGrafter"/>
</dbReference>
<dbReference type="FunFam" id="3.40.50.300:FF:000354">
    <property type="entry name" value="ATP-dependent RNA helicase SKI2"/>
    <property type="match status" value="1"/>
</dbReference>
<feature type="region of interest" description="Disordered" evidence="9">
    <location>
        <begin position="1"/>
        <end position="128"/>
    </location>
</feature>
<keyword evidence="6" id="KW-0347">Helicase</keyword>
<evidence type="ECO:0000313" key="12">
    <source>
        <dbReference type="EMBL" id="AYO43803.1"/>
    </source>
</evidence>
<proteinExistence type="inferred from homology"/>
<dbReference type="FunFam" id="3.40.50.300:FF:000987">
    <property type="entry name" value="DEAD/DEAH box RNA helicase"/>
    <property type="match status" value="1"/>
</dbReference>
<dbReference type="Pfam" id="PF08576">
    <property type="entry name" value="DUF1764"/>
    <property type="match status" value="1"/>
</dbReference>
<accession>A0A3G2S6Y6</accession>
<dbReference type="OrthoDB" id="64767at2759"/>
<dbReference type="EC" id="3.6.4.-" evidence="12"/>
<keyword evidence="5 12" id="KW-0378">Hydrolase</keyword>
<protein>
    <submittedName>
        <fullName evidence="12">Uncharacterized protein</fullName>
        <ecNumber evidence="12">3.6.4.-</ecNumber>
    </submittedName>
</protein>
<feature type="domain" description="Helicase C-terminal" evidence="11">
    <location>
        <begin position="699"/>
        <end position="892"/>
    </location>
</feature>
<dbReference type="Pfam" id="PF13234">
    <property type="entry name" value="MTR4_beta-barrel"/>
    <property type="match status" value="1"/>
</dbReference>
<dbReference type="InterPro" id="IPR011545">
    <property type="entry name" value="DEAD/DEAH_box_helicase_dom"/>
</dbReference>
<feature type="compositionally biased region" description="Low complexity" evidence="9">
    <location>
        <begin position="64"/>
        <end position="80"/>
    </location>
</feature>
<keyword evidence="13" id="KW-1185">Reference proteome</keyword>
<dbReference type="SMART" id="SM01142">
    <property type="entry name" value="DSHCT"/>
    <property type="match status" value="1"/>
</dbReference>
<dbReference type="VEuPathDB" id="FungiDB:DNF11_2853"/>
<dbReference type="PANTHER" id="PTHR12131:SF1">
    <property type="entry name" value="ATP-DEPENDENT RNA HELICASE SUPV3L1, MITOCHONDRIAL-RELATED"/>
    <property type="match status" value="1"/>
</dbReference>
<dbReference type="GO" id="GO:0005524">
    <property type="term" value="F:ATP binding"/>
    <property type="evidence" value="ECO:0007669"/>
    <property type="project" value="UniProtKB-KW"/>
</dbReference>
<evidence type="ECO:0000256" key="8">
    <source>
        <dbReference type="ARBA" id="ARBA00022884"/>
    </source>
</evidence>
<comment type="similarity">
    <text evidence="2">Belongs to the helicase family. SKI2 subfamily.</text>
</comment>
<evidence type="ECO:0000256" key="1">
    <source>
        <dbReference type="ARBA" id="ARBA00004496"/>
    </source>
</evidence>
<evidence type="ECO:0000256" key="7">
    <source>
        <dbReference type="ARBA" id="ARBA00022840"/>
    </source>
</evidence>
<evidence type="ECO:0000313" key="13">
    <source>
        <dbReference type="Proteomes" id="UP000269793"/>
    </source>
</evidence>
<dbReference type="PROSITE" id="PS51192">
    <property type="entry name" value="HELICASE_ATP_BIND_1"/>
    <property type="match status" value="1"/>
</dbReference>
<evidence type="ECO:0000259" key="11">
    <source>
        <dbReference type="PROSITE" id="PS51194"/>
    </source>
</evidence>
<dbReference type="GO" id="GO:0070478">
    <property type="term" value="P:nuclear-transcribed mRNA catabolic process, 3'-5' exonucleolytic nonsense-mediated decay"/>
    <property type="evidence" value="ECO:0007669"/>
    <property type="project" value="TreeGrafter"/>
</dbReference>
<dbReference type="PANTHER" id="PTHR12131">
    <property type="entry name" value="ATP-DEPENDENT RNA AND DNA HELICASE"/>
    <property type="match status" value="1"/>
</dbReference>
<feature type="region of interest" description="Disordered" evidence="9">
    <location>
        <begin position="655"/>
        <end position="683"/>
    </location>
</feature>
<sequence length="1375" mass="154789">MSELDDIFSSIQGGAPPSMSKKRRHDSGENTATKSSSSKPKKKSKSRTTTSLDASEALAREKASSSSTSPSSTSHIPSSSKAAVPVIVHDDTTAKHQSKSARKPPPPKDDADVAFADSRGKDRKRTEEGYRVFTEDELKLNSGGDTPLCPFDCDCWDADKSHVQSPQTVHFMLLSDMWDSLAIVPGRDADKIRKEIGDELFKQKRHLDSPYVMLPQEQPERDDDFKEFLTLETGPSTFTVRFVKSGLRNRVIGIREVNKRPNDIDSSFMSLDVPITSKDVDFVRGSVAAKPAVPSGLQEAALIASTDDDQFNDDDELRTVPPGFTRGYIADMPVDVTIKAPEWQAELEAQAPTETEHTLITVEDDGLYVPYVSRPPKNDMEASYDKTLEGVTGFPRLFDDMPDVQKKEERREWAHIVEPSKSMHNFSELVPEMAYKYPFELDNFQKQAIYHLEQDDMVFVAAHTSAGKTVVAEYAIALSMKHLTRCLYTSPIKALSNQKFREFKQSFGAQNVGIITGDVHINPEAPCLIMTTEVLRTMLYRSATLLRDVEYVIFDEVHYVNDQERGVVWEEVIIMLPSHVNVVLLSATVPNAKEFADWVGRTKQRDIYVISTSKRPVPLEHFLYAGNELYKIAGENRQFQTDNFHKAVEALKPKKEREAAATGKRGAARGGRGGRGGAVSHYQPKLTSNKSLWVNLVGMLRKRSLLPTVVFVFSKMRCEEYADSLPNTDLCTAAEKSEVHVLIERSLLRLREEDRTVPQITRMRDMLHRGIGVHHSGLLPIVKELVELLFQRGVVKVLFATETFAMGVNMPARSVVFSGIRKNDGTQFRTLLPGEYTQMSGRAGRRGLDNTGVVVILCDKPELSTLNYMILGQPLKLKSQFRITYGMILNLLRIETLRIEEMIKRSFSENATQRLLPDQQAKLNELVSQAEQLDATLKNMPLQREEVEEVYAWTQRAVECSHAMMALVMHHPFGAKCLSPGRVVLLFTGSSTISPALIVRANEKQFLVLVALSPRHQYKRTRTGEPPYWITPHHIQSWDPETELVPEVCNVSPTDMALVTALEVDGVPTTAIQSQQPAAVKKGLELLRPSIQHIRTYLAATGNDITRSIIDLEVDWSRLRRMDFKDAQRERDEALDELVYVQPRAYTSTFMDQYRLLHKRHILERDISKLRASMSIENLELLPDYHQRFSVLCELGCIQPDTCSITVKGHVASQIRSANELILADLIIREVLVEYEPVELAALLSVFHFRDKTSVTPDLTHRVQEGLKEIGETADRIANVQLAHQLPADDDSSTLNDGLVQVVYEWANGMQFRDIMRLTDVGEGTIVRCITRLDETFRELADSARVSGDAVLLGKMETCRQLCRRDIVFAASLYF</sequence>
<dbReference type="Pfam" id="PF21408">
    <property type="entry name" value="MTR4-like_stalk"/>
    <property type="match status" value="1"/>
</dbReference>
<dbReference type="Pfam" id="PF17911">
    <property type="entry name" value="Ski2_N"/>
    <property type="match status" value="1"/>
</dbReference>
<feature type="compositionally biased region" description="Basic and acidic residues" evidence="9">
    <location>
        <begin position="118"/>
        <end position="128"/>
    </location>
</feature>
<dbReference type="InterPro" id="IPR025696">
    <property type="entry name" value="Beta-barrel_MTR4"/>
</dbReference>
<feature type="domain" description="Helicase ATP-binding" evidence="10">
    <location>
        <begin position="449"/>
        <end position="607"/>
    </location>
</feature>
<dbReference type="Gene3D" id="1.10.3380.30">
    <property type="match status" value="2"/>
</dbReference>
<keyword evidence="4" id="KW-0547">Nucleotide-binding</keyword>
<evidence type="ECO:0000256" key="6">
    <source>
        <dbReference type="ARBA" id="ARBA00022806"/>
    </source>
</evidence>
<feature type="compositionally biased region" description="Gly residues" evidence="9">
    <location>
        <begin position="668"/>
        <end position="677"/>
    </location>
</feature>
<dbReference type="SMART" id="SM00487">
    <property type="entry name" value="DEXDc"/>
    <property type="match status" value="1"/>
</dbReference>
<dbReference type="PROSITE" id="PS51194">
    <property type="entry name" value="HELICASE_CTER"/>
    <property type="match status" value="1"/>
</dbReference>
<dbReference type="InterPro" id="IPR014001">
    <property type="entry name" value="Helicase_ATP-bd"/>
</dbReference>
<keyword evidence="3" id="KW-0963">Cytoplasm</keyword>
<keyword evidence="8" id="KW-0694">RNA-binding</keyword>
<dbReference type="SUPFAM" id="SSF52540">
    <property type="entry name" value="P-loop containing nucleoside triphosphate hydrolases"/>
    <property type="match status" value="1"/>
</dbReference>
<evidence type="ECO:0000259" key="10">
    <source>
        <dbReference type="PROSITE" id="PS51192"/>
    </source>
</evidence>
<dbReference type="InterPro" id="IPR050699">
    <property type="entry name" value="RNA-DNA_Helicase"/>
</dbReference>
<keyword evidence="7" id="KW-0067">ATP-binding</keyword>
<dbReference type="Pfam" id="PF00270">
    <property type="entry name" value="DEAD"/>
    <property type="match status" value="1"/>
</dbReference>
<dbReference type="GO" id="GO:0003723">
    <property type="term" value="F:RNA binding"/>
    <property type="evidence" value="ECO:0007669"/>
    <property type="project" value="UniProtKB-KW"/>
</dbReference>
<dbReference type="InterPro" id="IPR048392">
    <property type="entry name" value="MTR4-like_stalk"/>
</dbReference>
<name>A0A3G2S6Y6_MALR7</name>
<dbReference type="CDD" id="cd18795">
    <property type="entry name" value="SF2_C_Ski2"/>
    <property type="match status" value="1"/>
</dbReference>
<evidence type="ECO:0000256" key="4">
    <source>
        <dbReference type="ARBA" id="ARBA00022741"/>
    </source>
</evidence>
<dbReference type="InterPro" id="IPR040801">
    <property type="entry name" value="Ski2_N"/>
</dbReference>
<dbReference type="InterPro" id="IPR013885">
    <property type="entry name" value="DUF1764_euk"/>
</dbReference>
<dbReference type="InterPro" id="IPR027417">
    <property type="entry name" value="P-loop_NTPase"/>
</dbReference>
<dbReference type="InterPro" id="IPR001650">
    <property type="entry name" value="Helicase_C-like"/>
</dbReference>
<dbReference type="GO" id="GO:0016787">
    <property type="term" value="F:hydrolase activity"/>
    <property type="evidence" value="ECO:0007669"/>
    <property type="project" value="UniProtKB-KW"/>
</dbReference>
<evidence type="ECO:0000256" key="2">
    <source>
        <dbReference type="ARBA" id="ARBA00010140"/>
    </source>
</evidence>
<evidence type="ECO:0000256" key="5">
    <source>
        <dbReference type="ARBA" id="ARBA00022801"/>
    </source>
</evidence>
<evidence type="ECO:0000256" key="3">
    <source>
        <dbReference type="ARBA" id="ARBA00022490"/>
    </source>
</evidence>
<dbReference type="Pfam" id="PF00271">
    <property type="entry name" value="Helicase_C"/>
    <property type="match status" value="1"/>
</dbReference>
<dbReference type="Gene3D" id="3.40.50.300">
    <property type="entry name" value="P-loop containing nucleotide triphosphate hydrolases"/>
    <property type="match status" value="2"/>
</dbReference>
<dbReference type="Proteomes" id="UP000269793">
    <property type="component" value="Chromosome V"/>
</dbReference>
<gene>
    <name evidence="12" type="ORF">DNF11_2853</name>
</gene>
<evidence type="ECO:0000256" key="9">
    <source>
        <dbReference type="SAM" id="MobiDB-lite"/>
    </source>
</evidence>
<reference evidence="12 13" key="1">
    <citation type="submission" date="2018-10" db="EMBL/GenBank/DDBJ databases">
        <title>Complete genome sequence of Malassezia restricta CBS 7877.</title>
        <authorList>
            <person name="Morand S.C."/>
            <person name="Bertignac M."/>
            <person name="Iltis A."/>
            <person name="Kolder I."/>
            <person name="Pirovano W."/>
            <person name="Jourdain R."/>
            <person name="Clavaud C."/>
        </authorList>
    </citation>
    <scope>NUCLEOTIDE SEQUENCE [LARGE SCALE GENOMIC DNA]</scope>
    <source>
        <strain evidence="12 13">CBS 7877</strain>
    </source>
</reference>
<dbReference type="GO" id="GO:0003724">
    <property type="term" value="F:RNA helicase activity"/>
    <property type="evidence" value="ECO:0007669"/>
    <property type="project" value="InterPro"/>
</dbReference>
<dbReference type="STRING" id="425264.A0A3G2S6Y6"/>